<name>A0A6S7KBG3_PARCT</name>
<keyword evidence="1" id="KW-0675">Receptor</keyword>
<sequence>MTERKKLNENTFTNVGFSGTVPKSAWKEILRTSIEISNETLIPGEFGVTVARGTFSCSDEKRKELCSVKMLKESASADDHRDLMNELTTISTISCHENIVNLIGACTSEDGPLLLVLEFCSHGTLESNLREDKKSEQMFMKKNKINLANEIAKGMRHLADTR</sequence>
<keyword evidence="2" id="KW-1185">Reference proteome</keyword>
<feature type="non-terminal residue" evidence="1">
    <location>
        <position position="162"/>
    </location>
</feature>
<gene>
    <name evidence="1" type="ORF">PACLA_8A088140</name>
</gene>
<proteinExistence type="predicted"/>
<dbReference type="AlphaFoldDB" id="A0A6S7KBG3"/>
<dbReference type="InterPro" id="IPR050122">
    <property type="entry name" value="RTK"/>
</dbReference>
<dbReference type="Gene3D" id="3.30.200.20">
    <property type="entry name" value="Phosphorylase Kinase, domain 1"/>
    <property type="match status" value="1"/>
</dbReference>
<dbReference type="EMBL" id="CACRXK020029474">
    <property type="protein sequence ID" value="CAB4042097.1"/>
    <property type="molecule type" value="Genomic_DNA"/>
</dbReference>
<dbReference type="InterPro" id="IPR000719">
    <property type="entry name" value="Prot_kinase_dom"/>
</dbReference>
<evidence type="ECO:0000313" key="2">
    <source>
        <dbReference type="Proteomes" id="UP001152795"/>
    </source>
</evidence>
<dbReference type="GO" id="GO:0005524">
    <property type="term" value="F:ATP binding"/>
    <property type="evidence" value="ECO:0007669"/>
    <property type="project" value="InterPro"/>
</dbReference>
<dbReference type="GO" id="GO:0005886">
    <property type="term" value="C:plasma membrane"/>
    <property type="evidence" value="ECO:0007669"/>
    <property type="project" value="TreeGrafter"/>
</dbReference>
<dbReference type="PANTHER" id="PTHR24416:SF600">
    <property type="entry name" value="PDGF- AND VEGF-RECEPTOR RELATED, ISOFORM J"/>
    <property type="match status" value="1"/>
</dbReference>
<dbReference type="Pfam" id="PF07714">
    <property type="entry name" value="PK_Tyr_Ser-Thr"/>
    <property type="match status" value="1"/>
</dbReference>
<evidence type="ECO:0000313" key="1">
    <source>
        <dbReference type="EMBL" id="CAB4042097.1"/>
    </source>
</evidence>
<dbReference type="Proteomes" id="UP001152795">
    <property type="component" value="Unassembled WGS sequence"/>
</dbReference>
<dbReference type="PANTHER" id="PTHR24416">
    <property type="entry name" value="TYROSINE-PROTEIN KINASE RECEPTOR"/>
    <property type="match status" value="1"/>
</dbReference>
<accession>A0A6S7KBG3</accession>
<protein>
    <submittedName>
        <fullName evidence="1">Fibroblast growth factor receptor 1</fullName>
    </submittedName>
</protein>
<dbReference type="GO" id="GO:0043235">
    <property type="term" value="C:receptor complex"/>
    <property type="evidence" value="ECO:0007669"/>
    <property type="project" value="TreeGrafter"/>
</dbReference>
<reference evidence="1" key="1">
    <citation type="submission" date="2020-04" db="EMBL/GenBank/DDBJ databases">
        <authorList>
            <person name="Alioto T."/>
            <person name="Alioto T."/>
            <person name="Gomez Garrido J."/>
        </authorList>
    </citation>
    <scope>NUCLEOTIDE SEQUENCE</scope>
    <source>
        <strain evidence="1">A484AB</strain>
    </source>
</reference>
<dbReference type="SUPFAM" id="SSF56112">
    <property type="entry name" value="Protein kinase-like (PK-like)"/>
    <property type="match status" value="1"/>
</dbReference>
<comment type="caution">
    <text evidence="1">The sequence shown here is derived from an EMBL/GenBank/DDBJ whole genome shotgun (WGS) entry which is preliminary data.</text>
</comment>
<dbReference type="OrthoDB" id="6337809at2759"/>
<dbReference type="GO" id="GO:0004714">
    <property type="term" value="F:transmembrane receptor protein tyrosine kinase activity"/>
    <property type="evidence" value="ECO:0007669"/>
    <property type="project" value="TreeGrafter"/>
</dbReference>
<dbReference type="InterPro" id="IPR001245">
    <property type="entry name" value="Ser-Thr/Tyr_kinase_cat_dom"/>
</dbReference>
<dbReference type="PROSITE" id="PS50011">
    <property type="entry name" value="PROTEIN_KINASE_DOM"/>
    <property type="match status" value="1"/>
</dbReference>
<dbReference type="InterPro" id="IPR011009">
    <property type="entry name" value="Kinase-like_dom_sf"/>
</dbReference>
<dbReference type="GO" id="GO:0007169">
    <property type="term" value="P:cell surface receptor protein tyrosine kinase signaling pathway"/>
    <property type="evidence" value="ECO:0007669"/>
    <property type="project" value="TreeGrafter"/>
</dbReference>
<organism evidence="1 2">
    <name type="scientific">Paramuricea clavata</name>
    <name type="common">Red gorgonian</name>
    <name type="synonym">Violescent sea-whip</name>
    <dbReference type="NCBI Taxonomy" id="317549"/>
    <lineage>
        <taxon>Eukaryota</taxon>
        <taxon>Metazoa</taxon>
        <taxon>Cnidaria</taxon>
        <taxon>Anthozoa</taxon>
        <taxon>Octocorallia</taxon>
        <taxon>Malacalcyonacea</taxon>
        <taxon>Plexauridae</taxon>
        <taxon>Paramuricea</taxon>
    </lineage>
</organism>